<name>A0A918R1H2_9FLAO</name>
<proteinExistence type="predicted"/>
<organism evidence="2 3">
    <name type="scientific">Algibacter mikhailovii</name>
    <dbReference type="NCBI Taxonomy" id="425498"/>
    <lineage>
        <taxon>Bacteria</taxon>
        <taxon>Pseudomonadati</taxon>
        <taxon>Bacteroidota</taxon>
        <taxon>Flavobacteriia</taxon>
        <taxon>Flavobacteriales</taxon>
        <taxon>Flavobacteriaceae</taxon>
        <taxon>Algibacter</taxon>
    </lineage>
</organism>
<sequence>MSLKIKYNTMEACNYIIESLQLEPHPEGGFYKETYRSEGIINQDSLGKELEGERNYSTCIYFLLTSDTFSAFHRIKQDEIWHFYKGTPIILHTISAEGHYNSVVIGNHVEKGELPQYMVPAGYWFAAEVTHENTYALLGCTVSPGFDFKDFELANRASLITTFPKHKAIITKLTRL</sequence>
<accession>A0A918R1H2</accession>
<feature type="domain" description="DUF985" evidence="1">
    <location>
        <begin position="15"/>
        <end position="154"/>
    </location>
</feature>
<dbReference type="SUPFAM" id="SSF51182">
    <property type="entry name" value="RmlC-like cupins"/>
    <property type="match status" value="1"/>
</dbReference>
<dbReference type="PANTHER" id="PTHR33387:SF3">
    <property type="entry name" value="DUF985 DOMAIN-CONTAINING PROTEIN"/>
    <property type="match status" value="1"/>
</dbReference>
<dbReference type="EMBL" id="BMWZ01000004">
    <property type="protein sequence ID" value="GGZ81390.1"/>
    <property type="molecule type" value="Genomic_DNA"/>
</dbReference>
<dbReference type="Pfam" id="PF06172">
    <property type="entry name" value="Cupin_5"/>
    <property type="match status" value="1"/>
</dbReference>
<evidence type="ECO:0000313" key="2">
    <source>
        <dbReference type="EMBL" id="GGZ81390.1"/>
    </source>
</evidence>
<dbReference type="Proteomes" id="UP000636004">
    <property type="component" value="Unassembled WGS sequence"/>
</dbReference>
<dbReference type="Gene3D" id="2.60.120.10">
    <property type="entry name" value="Jelly Rolls"/>
    <property type="match status" value="1"/>
</dbReference>
<dbReference type="InterPro" id="IPR039935">
    <property type="entry name" value="YML079W-like"/>
</dbReference>
<reference evidence="2" key="2">
    <citation type="submission" date="2020-09" db="EMBL/GenBank/DDBJ databases">
        <authorList>
            <person name="Sun Q."/>
            <person name="Kim S."/>
        </authorList>
    </citation>
    <scope>NUCLEOTIDE SEQUENCE</scope>
    <source>
        <strain evidence="2">KCTC 12710</strain>
    </source>
</reference>
<dbReference type="PANTHER" id="PTHR33387">
    <property type="entry name" value="RMLC-LIKE JELLY ROLL FOLD PROTEIN"/>
    <property type="match status" value="1"/>
</dbReference>
<evidence type="ECO:0000259" key="1">
    <source>
        <dbReference type="Pfam" id="PF06172"/>
    </source>
</evidence>
<dbReference type="InterPro" id="IPR009327">
    <property type="entry name" value="Cupin_DUF985"/>
</dbReference>
<keyword evidence="3" id="KW-1185">Reference proteome</keyword>
<evidence type="ECO:0000313" key="3">
    <source>
        <dbReference type="Proteomes" id="UP000636004"/>
    </source>
</evidence>
<dbReference type="AlphaFoldDB" id="A0A918R1H2"/>
<gene>
    <name evidence="2" type="ORF">GCM10007028_18620</name>
</gene>
<protein>
    <recommendedName>
        <fullName evidence="1">DUF985 domain-containing protein</fullName>
    </recommendedName>
</protein>
<reference evidence="2" key="1">
    <citation type="journal article" date="2014" name="Int. J. Syst. Evol. Microbiol.">
        <title>Complete genome sequence of Corynebacterium casei LMG S-19264T (=DSM 44701T), isolated from a smear-ripened cheese.</title>
        <authorList>
            <consortium name="US DOE Joint Genome Institute (JGI-PGF)"/>
            <person name="Walter F."/>
            <person name="Albersmeier A."/>
            <person name="Kalinowski J."/>
            <person name="Ruckert C."/>
        </authorList>
    </citation>
    <scope>NUCLEOTIDE SEQUENCE</scope>
    <source>
        <strain evidence="2">KCTC 12710</strain>
    </source>
</reference>
<dbReference type="InterPro" id="IPR014710">
    <property type="entry name" value="RmlC-like_jellyroll"/>
</dbReference>
<dbReference type="InterPro" id="IPR011051">
    <property type="entry name" value="RmlC_Cupin_sf"/>
</dbReference>
<comment type="caution">
    <text evidence="2">The sequence shown here is derived from an EMBL/GenBank/DDBJ whole genome shotgun (WGS) entry which is preliminary data.</text>
</comment>
<dbReference type="CDD" id="cd06121">
    <property type="entry name" value="cupin_YML079wp"/>
    <property type="match status" value="1"/>
</dbReference>